<comment type="caution">
    <text evidence="2">The sequence shown here is derived from an EMBL/GenBank/DDBJ whole genome shotgun (WGS) entry which is preliminary data.</text>
</comment>
<evidence type="ECO:0000256" key="1">
    <source>
        <dbReference type="SAM" id="Phobius"/>
    </source>
</evidence>
<name>A0A8T3VB61_9EURY</name>
<dbReference type="AlphaFoldDB" id="A0A8T3VB61"/>
<proteinExistence type="predicted"/>
<dbReference type="RefSeq" id="WP_303736989.1">
    <property type="nucleotide sequence ID" value="NZ_SUTE01000045.1"/>
</dbReference>
<evidence type="ECO:0000313" key="3">
    <source>
        <dbReference type="Proteomes" id="UP000762703"/>
    </source>
</evidence>
<dbReference type="Proteomes" id="UP000762703">
    <property type="component" value="Unassembled WGS sequence"/>
</dbReference>
<evidence type="ECO:0000313" key="2">
    <source>
        <dbReference type="EMBL" id="MBE6505339.1"/>
    </source>
</evidence>
<keyword evidence="1" id="KW-1133">Transmembrane helix</keyword>
<dbReference type="EMBL" id="SUTE01000045">
    <property type="protein sequence ID" value="MBE6505339.1"/>
    <property type="molecule type" value="Genomic_DNA"/>
</dbReference>
<sequence>MQTVKLKRLLTDDNFHTGYSDITKYIASNDIFVKTGWIETRKIDASIRLNNIYFKINNNQELNAYDICDACILPVYNHGKSNEELIDILVYITKNCKTTAFLFEILITCVCAWINYLLTDKKKIDKMIGDLKMMSEIGFKEMWDHIQYKRYMGLIELKDEELHQREETISQQADALSQKDEELHQKDETIEKLLQYAPDSVKNDLKNIK</sequence>
<keyword evidence="1" id="KW-0812">Transmembrane</keyword>
<accession>A0A8T3VB61</accession>
<reference evidence="2" key="1">
    <citation type="submission" date="2019-04" db="EMBL/GenBank/DDBJ databases">
        <title>Evolution of Biomass-Degrading Anaerobic Consortia Revealed by Metagenomics.</title>
        <authorList>
            <person name="Peng X."/>
        </authorList>
    </citation>
    <scope>NUCLEOTIDE SEQUENCE</scope>
    <source>
        <strain evidence="2">SIG12</strain>
    </source>
</reference>
<gene>
    <name evidence="2" type="ORF">E7Z73_06320</name>
</gene>
<protein>
    <submittedName>
        <fullName evidence="2">Uncharacterized protein</fullName>
    </submittedName>
</protein>
<keyword evidence="1" id="KW-0472">Membrane</keyword>
<feature type="transmembrane region" description="Helical" evidence="1">
    <location>
        <begin position="100"/>
        <end position="118"/>
    </location>
</feature>
<organism evidence="2 3">
    <name type="scientific">Methanobrevibacter millerae</name>
    <dbReference type="NCBI Taxonomy" id="230361"/>
    <lineage>
        <taxon>Archaea</taxon>
        <taxon>Methanobacteriati</taxon>
        <taxon>Methanobacteriota</taxon>
        <taxon>Methanomada group</taxon>
        <taxon>Methanobacteria</taxon>
        <taxon>Methanobacteriales</taxon>
        <taxon>Methanobacteriaceae</taxon>
        <taxon>Methanobrevibacter</taxon>
    </lineage>
</organism>